<evidence type="ECO:0000313" key="2">
    <source>
        <dbReference type="EMBL" id="WIM71288.1"/>
    </source>
</evidence>
<gene>
    <name evidence="2" type="ORF">QP029_05795</name>
</gene>
<dbReference type="GO" id="GO:0004519">
    <property type="term" value="F:endonuclease activity"/>
    <property type="evidence" value="ECO:0007669"/>
    <property type="project" value="UniProtKB-KW"/>
</dbReference>
<feature type="region of interest" description="Disordered" evidence="1">
    <location>
        <begin position="334"/>
        <end position="363"/>
    </location>
</feature>
<reference evidence="2 3" key="1">
    <citation type="submission" date="2023-05" db="EMBL/GenBank/DDBJ databases">
        <title>Corynebacterium suedekumii sp. nov. and Corynebacterium breve sp. nov. isolated from raw cow's milk.</title>
        <authorList>
            <person name="Baer M.K."/>
            <person name="Mehl L."/>
            <person name="Hellmuth R."/>
            <person name="Marke G."/>
            <person name="Lipski A."/>
        </authorList>
    </citation>
    <scope>NUCLEOTIDE SEQUENCE [LARGE SCALE GENOMIC DNA]</scope>
    <source>
        <strain evidence="2 3">LM112</strain>
    </source>
</reference>
<dbReference type="RefSeq" id="WP_284875861.1">
    <property type="nucleotide sequence ID" value="NZ_CP126970.1"/>
</dbReference>
<keyword evidence="2" id="KW-0378">Hydrolase</keyword>
<keyword evidence="3" id="KW-1185">Reference proteome</keyword>
<protein>
    <submittedName>
        <fullName evidence="2">HNH endonuclease signature motif containing protein</fullName>
    </submittedName>
</protein>
<organism evidence="2 3">
    <name type="scientific">Corynebacterium suedekumii</name>
    <dbReference type="NCBI Taxonomy" id="3049801"/>
    <lineage>
        <taxon>Bacteria</taxon>
        <taxon>Bacillati</taxon>
        <taxon>Actinomycetota</taxon>
        <taxon>Actinomycetes</taxon>
        <taxon>Mycobacteriales</taxon>
        <taxon>Corynebacteriaceae</taxon>
        <taxon>Corynebacterium</taxon>
    </lineage>
</organism>
<dbReference type="EMBL" id="CP126970">
    <property type="protein sequence ID" value="WIM71288.1"/>
    <property type="molecule type" value="Genomic_DNA"/>
</dbReference>
<dbReference type="Proteomes" id="UP001238805">
    <property type="component" value="Chromosome"/>
</dbReference>
<keyword evidence="2" id="KW-0540">Nuclease</keyword>
<evidence type="ECO:0000313" key="3">
    <source>
        <dbReference type="Proteomes" id="UP001238805"/>
    </source>
</evidence>
<evidence type="ECO:0000256" key="1">
    <source>
        <dbReference type="SAM" id="MobiDB-lite"/>
    </source>
</evidence>
<dbReference type="InterPro" id="IPR003615">
    <property type="entry name" value="HNH_nuc"/>
</dbReference>
<keyword evidence="2" id="KW-0255">Endonuclease</keyword>
<proteinExistence type="predicted"/>
<dbReference type="CDD" id="cd00085">
    <property type="entry name" value="HNHc"/>
    <property type="match status" value="1"/>
</dbReference>
<name>A0ABY8VRL8_9CORY</name>
<accession>A0ABY8VRL8</accession>
<sequence>MDVVSALEALQGRGMEVLSAIADGRLTRQRLIDLGHPQSTARAWARLSEVFFGPTRSRRLQAAAVAAARDGGLSVDALRAVDKHARKLLKDASVSEWELRLELCGLTGTVDEIERQAAARVREINRTVADAERKAFGRRSLKGGKNTDAQGLRTITVTLPERLMATTLARLRVTAGRLRGQDAKLSYEQAMADAFLSHVGTGAGVAAGTVPPIPLVVIGLPDWARIHRQEGDETIFALTDGTTVTGAELVAGQMAEHHLVGVYGPVEGPVNLYRSERLASGKQRMLLAAETILCPTPGCTTSADECQVHHLVAWQHGGETNVASMSVVCRVHNARNDDDPNAPPRNGRLERQDGGVVFHPPDGRAVETNRHPIRELSAMALVNA</sequence>